<proteinExistence type="predicted"/>
<dbReference type="AlphaFoldDB" id="A0A9P4X027"/>
<keyword evidence="4" id="KW-1185">Reference proteome</keyword>
<evidence type="ECO:0000256" key="1">
    <source>
        <dbReference type="SAM" id="MobiDB-lite"/>
    </source>
</evidence>
<dbReference type="Proteomes" id="UP000758155">
    <property type="component" value="Unassembled WGS sequence"/>
</dbReference>
<organism evidence="3 4">
    <name type="scientific">Didymella heteroderae</name>
    <dbReference type="NCBI Taxonomy" id="1769908"/>
    <lineage>
        <taxon>Eukaryota</taxon>
        <taxon>Fungi</taxon>
        <taxon>Dikarya</taxon>
        <taxon>Ascomycota</taxon>
        <taxon>Pezizomycotina</taxon>
        <taxon>Dothideomycetes</taxon>
        <taxon>Pleosporomycetidae</taxon>
        <taxon>Pleosporales</taxon>
        <taxon>Pleosporineae</taxon>
        <taxon>Didymellaceae</taxon>
        <taxon>Didymella</taxon>
    </lineage>
</organism>
<dbReference type="InterPro" id="IPR056632">
    <property type="entry name" value="DUF7730"/>
</dbReference>
<dbReference type="PANTHER" id="PTHR38790">
    <property type="entry name" value="2EXR DOMAIN-CONTAINING PROTEIN-RELATED"/>
    <property type="match status" value="1"/>
</dbReference>
<dbReference type="EMBL" id="SWKV01000004">
    <property type="protein sequence ID" value="KAF3046586.1"/>
    <property type="molecule type" value="Genomic_DNA"/>
</dbReference>
<feature type="compositionally biased region" description="Acidic residues" evidence="1">
    <location>
        <begin position="259"/>
        <end position="274"/>
    </location>
</feature>
<feature type="compositionally biased region" description="Polar residues" evidence="1">
    <location>
        <begin position="1"/>
        <end position="15"/>
    </location>
</feature>
<dbReference type="PANTHER" id="PTHR38790:SF4">
    <property type="entry name" value="2EXR DOMAIN-CONTAINING PROTEIN"/>
    <property type="match status" value="1"/>
</dbReference>
<name>A0A9P4X027_9PLEO</name>
<evidence type="ECO:0000259" key="2">
    <source>
        <dbReference type="Pfam" id="PF24864"/>
    </source>
</evidence>
<comment type="caution">
    <text evidence="3">The sequence shown here is derived from an EMBL/GenBank/DDBJ whole genome shotgun (WGS) entry which is preliminary data.</text>
</comment>
<evidence type="ECO:0000313" key="4">
    <source>
        <dbReference type="Proteomes" id="UP000758155"/>
    </source>
</evidence>
<dbReference type="Pfam" id="PF24864">
    <property type="entry name" value="DUF7730"/>
    <property type="match status" value="1"/>
</dbReference>
<protein>
    <recommendedName>
        <fullName evidence="2">DUF7730 domain-containing protein</fullName>
    </recommendedName>
</protein>
<feature type="domain" description="DUF7730" evidence="2">
    <location>
        <begin position="57"/>
        <end position="178"/>
    </location>
</feature>
<accession>A0A9P4X027</accession>
<sequence length="274" mass="31567">MAPVNANNKTKSSRVSAAKALPHRVTKRPARGFHRFRNGILNVVPKGAEKDIVKMNRSSSLLRLPTEIRQEIWKYNWKYVLEGKTYLATCFSGRHYRESYRFAPSTVEAPNGTALLRTCRQIYSEAVLFPFFMATFAYHNLTYLKRSVKTLQAYQRKHATHLRIDCRRRSPTLYVEDSGLLSDKIDVIKIFPALTRITVLVHDIIDADDGFDYEPYVAKVDNLPPRLRRIIKTEGTSLDVANTHDLLESRDVDEMDKVDGEDEEDEEDEEGEEN</sequence>
<feature type="region of interest" description="Disordered" evidence="1">
    <location>
        <begin position="242"/>
        <end position="274"/>
    </location>
</feature>
<evidence type="ECO:0000313" key="3">
    <source>
        <dbReference type="EMBL" id="KAF3046586.1"/>
    </source>
</evidence>
<feature type="region of interest" description="Disordered" evidence="1">
    <location>
        <begin position="1"/>
        <end position="26"/>
    </location>
</feature>
<gene>
    <name evidence="3" type="ORF">E8E12_011070</name>
</gene>
<reference evidence="3" key="1">
    <citation type="submission" date="2019-04" db="EMBL/GenBank/DDBJ databases">
        <title>Sequencing of skin fungus with MAO and IRED activity.</title>
        <authorList>
            <person name="Marsaioli A.J."/>
            <person name="Bonatto J.M.C."/>
            <person name="Reis Junior O."/>
        </authorList>
    </citation>
    <scope>NUCLEOTIDE SEQUENCE</scope>
    <source>
        <strain evidence="3">28M1</strain>
    </source>
</reference>
<dbReference type="OrthoDB" id="5413827at2759"/>
<feature type="compositionally biased region" description="Basic and acidic residues" evidence="1">
    <location>
        <begin position="245"/>
        <end position="258"/>
    </location>
</feature>